<evidence type="ECO:0000259" key="1">
    <source>
        <dbReference type="Pfam" id="PF11716"/>
    </source>
</evidence>
<dbReference type="EMBL" id="JBHTAJ010000021">
    <property type="protein sequence ID" value="MFC7180573.1"/>
    <property type="molecule type" value="Genomic_DNA"/>
</dbReference>
<evidence type="ECO:0000313" key="3">
    <source>
        <dbReference type="Proteomes" id="UP001596435"/>
    </source>
</evidence>
<dbReference type="InterPro" id="IPR024344">
    <property type="entry name" value="MDMPI_metal-binding"/>
</dbReference>
<proteinExistence type="predicted"/>
<organism evidence="2 3">
    <name type="scientific">Kitasatospora paranensis</name>
    <dbReference type="NCBI Taxonomy" id="258053"/>
    <lineage>
        <taxon>Bacteria</taxon>
        <taxon>Bacillati</taxon>
        <taxon>Actinomycetota</taxon>
        <taxon>Actinomycetes</taxon>
        <taxon>Kitasatosporales</taxon>
        <taxon>Streptomycetaceae</taxon>
        <taxon>Kitasatospora</taxon>
    </lineage>
</organism>
<dbReference type="InterPro" id="IPR017517">
    <property type="entry name" value="Maleyloyr_isom"/>
</dbReference>
<dbReference type="Pfam" id="PF11716">
    <property type="entry name" value="MDMPI_N"/>
    <property type="match status" value="1"/>
</dbReference>
<accession>A0ABW2FTM0</accession>
<dbReference type="NCBIfam" id="TIGR03083">
    <property type="entry name" value="maleylpyruvate isomerase family mycothiol-dependent enzyme"/>
    <property type="match status" value="1"/>
</dbReference>
<dbReference type="SUPFAM" id="SSF109854">
    <property type="entry name" value="DinB/YfiT-like putative metalloenzymes"/>
    <property type="match status" value="1"/>
</dbReference>
<name>A0ABW2FTM0_9ACTN</name>
<protein>
    <submittedName>
        <fullName evidence="2">TIGR03086 family metal-binding protein</fullName>
    </submittedName>
</protein>
<dbReference type="InterPro" id="IPR034660">
    <property type="entry name" value="DinB/YfiT-like"/>
</dbReference>
<gene>
    <name evidence="2" type="ORF">ACFQMG_13515</name>
</gene>
<dbReference type="InterPro" id="IPR017520">
    <property type="entry name" value="CHP03086"/>
</dbReference>
<dbReference type="RefSeq" id="WP_345705096.1">
    <property type="nucleotide sequence ID" value="NZ_BAABKV010000001.1"/>
</dbReference>
<comment type="caution">
    <text evidence="2">The sequence shown here is derived from an EMBL/GenBank/DDBJ whole genome shotgun (WGS) entry which is preliminary data.</text>
</comment>
<reference evidence="3" key="1">
    <citation type="journal article" date="2019" name="Int. J. Syst. Evol. Microbiol.">
        <title>The Global Catalogue of Microorganisms (GCM) 10K type strain sequencing project: providing services to taxonomists for standard genome sequencing and annotation.</title>
        <authorList>
            <consortium name="The Broad Institute Genomics Platform"/>
            <consortium name="The Broad Institute Genome Sequencing Center for Infectious Disease"/>
            <person name="Wu L."/>
            <person name="Ma J."/>
        </authorList>
    </citation>
    <scope>NUCLEOTIDE SEQUENCE [LARGE SCALE GENOMIC DNA]</scope>
    <source>
        <strain evidence="3">CGMCC 1.12859</strain>
    </source>
</reference>
<dbReference type="Proteomes" id="UP001596435">
    <property type="component" value="Unassembled WGS sequence"/>
</dbReference>
<sequence>MVVHVDEVLHFYENAQEAVGRQVRAAADGALWPGPTPCADWSVRELANHVASEQLWAPALLAGRTVAEVGDRFDGDVLGDDPAGVWTACAAAALAAFAEPGALQRTVHLSYGERPSLDYCREMTVDAIVHAWDLAVGVGADAGIDPAAAEFALAQVTPYADGLASSGVFGPPVPVPPGADAQTRLLGLLGRDPADPLHTAG</sequence>
<evidence type="ECO:0000313" key="2">
    <source>
        <dbReference type="EMBL" id="MFC7180573.1"/>
    </source>
</evidence>
<dbReference type="NCBIfam" id="TIGR03086">
    <property type="entry name" value="TIGR03086 family metal-binding protein"/>
    <property type="match status" value="1"/>
</dbReference>
<keyword evidence="3" id="KW-1185">Reference proteome</keyword>
<feature type="domain" description="Mycothiol-dependent maleylpyruvate isomerase metal-binding" evidence="1">
    <location>
        <begin position="20"/>
        <end position="135"/>
    </location>
</feature>